<keyword evidence="7" id="KW-0868">Chloride</keyword>
<organism evidence="9 10">
    <name type="scientific">Amedibacillus dolichus</name>
    <dbReference type="NCBI Taxonomy" id="31971"/>
    <lineage>
        <taxon>Bacteria</taxon>
        <taxon>Bacillati</taxon>
        <taxon>Bacillota</taxon>
        <taxon>Erysipelotrichia</taxon>
        <taxon>Erysipelotrichales</taxon>
        <taxon>Erysipelotrichaceae</taxon>
        <taxon>Amedibacillus</taxon>
    </lineage>
</organism>
<evidence type="ECO:0000313" key="10">
    <source>
        <dbReference type="Proteomes" id="UP001529340"/>
    </source>
</evidence>
<keyword evidence="3 8" id="KW-0812">Transmembrane</keyword>
<dbReference type="Gene3D" id="1.10.3080.10">
    <property type="entry name" value="Clc chloride channel"/>
    <property type="match status" value="1"/>
</dbReference>
<comment type="caution">
    <text evidence="9">The sequence shown here is derived from an EMBL/GenBank/DDBJ whole genome shotgun (WGS) entry which is preliminary data.</text>
</comment>
<gene>
    <name evidence="9" type="ORF">QUV96_02140</name>
</gene>
<keyword evidence="6 8" id="KW-0472">Membrane</keyword>
<sequence length="430" mass="45248">MKCAGKGEQASGMLLIEGFLVGGCAGLVAVVYRRLLSWAEEAVMWISTQLRADLLWLPLVLVMLVLIGVGIAALLRWEPMISGSGIPQIEGEVQGTIDQNWKRVIPCKMAAGTLAALGGLSLGREGPSIQLGGMCGKGVATLLHRESHARSLITCGSGAGLAAAFNAPLSGILFCLEEVLKDFRTPLLLAVVIAALTGDFLSRAAFGFAPSFDFALESSLPLSAYGWVLLLGVVAGAAGAFYNYATLRMPALYARLSFVKPHQRVCIALLVSALCMVFLPQVLCGGHAMIVLLEHSPRLLGTLLFLLGMKFLFSLVSFGSGAAGGIFFPLLVLGSYLGAAYGCLVTSLGGMNEAYINNFIILGMAALFSGIVRAPLTGIVLIMEMCGGLPQLLSLTLVSLTAYLSAQALGSRPIYESLLERMTKKAPSQS</sequence>
<dbReference type="Proteomes" id="UP001529340">
    <property type="component" value="Unassembled WGS sequence"/>
</dbReference>
<feature type="transmembrane region" description="Helical" evidence="8">
    <location>
        <begin position="224"/>
        <end position="244"/>
    </location>
</feature>
<accession>A0ABT7UAN1</accession>
<feature type="transmembrane region" description="Helical" evidence="8">
    <location>
        <begin position="12"/>
        <end position="35"/>
    </location>
</feature>
<dbReference type="PANTHER" id="PTHR45711">
    <property type="entry name" value="CHLORIDE CHANNEL PROTEIN"/>
    <property type="match status" value="1"/>
</dbReference>
<evidence type="ECO:0000256" key="4">
    <source>
        <dbReference type="ARBA" id="ARBA00022989"/>
    </source>
</evidence>
<keyword evidence="10" id="KW-1185">Reference proteome</keyword>
<feature type="transmembrane region" description="Helical" evidence="8">
    <location>
        <begin position="355"/>
        <end position="376"/>
    </location>
</feature>
<keyword evidence="2" id="KW-0813">Transport</keyword>
<keyword evidence="5" id="KW-0406">Ion transport</keyword>
<evidence type="ECO:0000256" key="2">
    <source>
        <dbReference type="ARBA" id="ARBA00022448"/>
    </source>
</evidence>
<dbReference type="PANTHER" id="PTHR45711:SF6">
    <property type="entry name" value="CHLORIDE CHANNEL PROTEIN"/>
    <property type="match status" value="1"/>
</dbReference>
<evidence type="ECO:0000313" key="9">
    <source>
        <dbReference type="EMBL" id="MDM8156435.1"/>
    </source>
</evidence>
<name>A0ABT7UAN1_9FIRM</name>
<keyword evidence="4 8" id="KW-1133">Transmembrane helix</keyword>
<reference evidence="9 10" key="2">
    <citation type="submission" date="2023-06" db="EMBL/GenBank/DDBJ databases">
        <title>Identification and characterization of horizontal gene transfer across gut microbiota members of farm animals based on homology search.</title>
        <authorList>
            <person name="Schwarzerova J."/>
            <person name="Nykrynova M."/>
            <person name="Jureckova K."/>
            <person name="Cejkova D."/>
            <person name="Rychlik I."/>
        </authorList>
    </citation>
    <scope>NUCLEOTIDE SEQUENCE [LARGE SCALE GENOMIC DNA]</scope>
    <source>
        <strain evidence="9 10">ET39</strain>
    </source>
</reference>
<feature type="transmembrane region" description="Helical" evidence="8">
    <location>
        <begin position="265"/>
        <end position="293"/>
    </location>
</feature>
<evidence type="ECO:0000256" key="8">
    <source>
        <dbReference type="SAM" id="Phobius"/>
    </source>
</evidence>
<feature type="transmembrane region" description="Helical" evidence="8">
    <location>
        <begin position="55"/>
        <end position="75"/>
    </location>
</feature>
<feature type="transmembrane region" description="Helical" evidence="8">
    <location>
        <begin position="187"/>
        <end position="212"/>
    </location>
</feature>
<evidence type="ECO:0000256" key="1">
    <source>
        <dbReference type="ARBA" id="ARBA00004141"/>
    </source>
</evidence>
<dbReference type="Pfam" id="PF00654">
    <property type="entry name" value="Voltage_CLC"/>
    <property type="match status" value="1"/>
</dbReference>
<dbReference type="InterPro" id="IPR014743">
    <property type="entry name" value="Cl-channel_core"/>
</dbReference>
<feature type="transmembrane region" description="Helical" evidence="8">
    <location>
        <begin position="326"/>
        <end position="349"/>
    </location>
</feature>
<reference evidence="10" key="1">
    <citation type="submission" date="2023-06" db="EMBL/GenBank/DDBJ databases">
        <title>Identification and characterization of horizontal gene transfer across gut microbiota members of farm animals based on homology search.</title>
        <authorList>
            <person name="Zeman M."/>
            <person name="Kubasova T."/>
            <person name="Jahodarova E."/>
            <person name="Nykrynova M."/>
            <person name="Rychlik I."/>
        </authorList>
    </citation>
    <scope>NUCLEOTIDE SEQUENCE [LARGE SCALE GENOMIC DNA]</scope>
    <source>
        <strain evidence="10">ET39</strain>
    </source>
</reference>
<reference evidence="9 10" key="3">
    <citation type="submission" date="2023-06" db="EMBL/GenBank/DDBJ databases">
        <authorList>
            <person name="Zeman M."/>
            <person name="Kubasova T."/>
            <person name="Jahodarova E."/>
            <person name="Nykrynova M."/>
            <person name="Rychlik I."/>
        </authorList>
    </citation>
    <scope>NUCLEOTIDE SEQUENCE [LARGE SCALE GENOMIC DNA]</scope>
    <source>
        <strain evidence="9 10">ET39</strain>
    </source>
</reference>
<dbReference type="CDD" id="cd01031">
    <property type="entry name" value="EriC"/>
    <property type="match status" value="1"/>
</dbReference>
<dbReference type="RefSeq" id="WP_289606905.1">
    <property type="nucleotide sequence ID" value="NZ_JAUDCG010000006.1"/>
</dbReference>
<dbReference type="InterPro" id="IPR001807">
    <property type="entry name" value="ClC"/>
</dbReference>
<evidence type="ECO:0000256" key="7">
    <source>
        <dbReference type="ARBA" id="ARBA00023214"/>
    </source>
</evidence>
<dbReference type="SUPFAM" id="SSF81340">
    <property type="entry name" value="Clc chloride channel"/>
    <property type="match status" value="1"/>
</dbReference>
<evidence type="ECO:0000256" key="3">
    <source>
        <dbReference type="ARBA" id="ARBA00022692"/>
    </source>
</evidence>
<comment type="subcellular location">
    <subcellularLocation>
        <location evidence="1">Membrane</location>
        <topology evidence="1">Multi-pass membrane protein</topology>
    </subcellularLocation>
</comment>
<dbReference type="EMBL" id="JAUDCG010000006">
    <property type="protein sequence ID" value="MDM8156435.1"/>
    <property type="molecule type" value="Genomic_DNA"/>
</dbReference>
<evidence type="ECO:0000256" key="5">
    <source>
        <dbReference type="ARBA" id="ARBA00023065"/>
    </source>
</evidence>
<protein>
    <submittedName>
        <fullName evidence="9">ClC family H(+)/Cl(-) exchange transporter</fullName>
    </submittedName>
</protein>
<feature type="transmembrane region" description="Helical" evidence="8">
    <location>
        <begin position="299"/>
        <end position="319"/>
    </location>
</feature>
<dbReference type="PRINTS" id="PR00762">
    <property type="entry name" value="CLCHANNEL"/>
</dbReference>
<evidence type="ECO:0000256" key="6">
    <source>
        <dbReference type="ARBA" id="ARBA00023136"/>
    </source>
</evidence>
<proteinExistence type="predicted"/>